<evidence type="ECO:0000256" key="1">
    <source>
        <dbReference type="SAM" id="Phobius"/>
    </source>
</evidence>
<sequence>MFTSNLFSIKNLKKIGQTCLPILICFVLFALITFPSFDARVRNIKQLEAKEILLALIKNQNYQLKHYNKFTPKLDNLYRGIAQGTRNYQYKMNVRSEQVLFEVSANLPRIKSYSGALFIVKIQGSMVRVGGICQSNDLTSIPPTPILPPSPGSKEIRCPAGSQLIEAMQFID</sequence>
<feature type="transmembrane region" description="Helical" evidence="1">
    <location>
        <begin position="20"/>
        <end position="37"/>
    </location>
</feature>
<organism evidence="2 3">
    <name type="scientific">Planktothrix serta PCC 8927</name>
    <dbReference type="NCBI Taxonomy" id="671068"/>
    <lineage>
        <taxon>Bacteria</taxon>
        <taxon>Bacillati</taxon>
        <taxon>Cyanobacteriota</taxon>
        <taxon>Cyanophyceae</taxon>
        <taxon>Oscillatoriophycideae</taxon>
        <taxon>Oscillatoriales</taxon>
        <taxon>Microcoleaceae</taxon>
        <taxon>Planktothrix</taxon>
    </lineage>
</organism>
<name>A0A7Z9DX06_9CYAN</name>
<dbReference type="InterPro" id="IPR031975">
    <property type="entry name" value="Pilin_GH"/>
</dbReference>
<evidence type="ECO:0000313" key="2">
    <source>
        <dbReference type="EMBL" id="VXD13519.1"/>
    </source>
</evidence>
<accession>A0A7Z9DX06</accession>
<dbReference type="Proteomes" id="UP000184550">
    <property type="component" value="Unassembled WGS sequence"/>
</dbReference>
<keyword evidence="1" id="KW-0812">Transmembrane</keyword>
<comment type="caution">
    <text evidence="2">The sequence shown here is derived from an EMBL/GenBank/DDBJ whole genome shotgun (WGS) entry which is preliminary data.</text>
</comment>
<dbReference type="EMBL" id="CZCU02000099">
    <property type="protein sequence ID" value="VXD13519.1"/>
    <property type="molecule type" value="Genomic_DNA"/>
</dbReference>
<dbReference type="AlphaFoldDB" id="A0A7Z9DX06"/>
<protein>
    <recommendedName>
        <fullName evidence="4">General secretion pathway protein H</fullName>
    </recommendedName>
</protein>
<evidence type="ECO:0000313" key="3">
    <source>
        <dbReference type="Proteomes" id="UP000184550"/>
    </source>
</evidence>
<proteinExistence type="predicted"/>
<reference evidence="2" key="1">
    <citation type="submission" date="2019-10" db="EMBL/GenBank/DDBJ databases">
        <authorList>
            <consortium name="Genoscope - CEA"/>
            <person name="William W."/>
        </authorList>
    </citation>
    <scope>NUCLEOTIDE SEQUENCE [LARGE SCALE GENOMIC DNA]</scope>
    <source>
        <strain evidence="2">BBR_PRJEB10992</strain>
    </source>
</reference>
<keyword evidence="1" id="KW-0472">Membrane</keyword>
<dbReference type="Pfam" id="PF16734">
    <property type="entry name" value="Pilin_GH"/>
    <property type="match status" value="1"/>
</dbReference>
<dbReference type="OrthoDB" id="9831489at2"/>
<keyword evidence="3" id="KW-1185">Reference proteome</keyword>
<gene>
    <name evidence="2" type="ORF">PL8927_270013</name>
</gene>
<evidence type="ECO:0008006" key="4">
    <source>
        <dbReference type="Google" id="ProtNLM"/>
    </source>
</evidence>
<keyword evidence="1" id="KW-1133">Transmembrane helix</keyword>